<evidence type="ECO:0000256" key="1">
    <source>
        <dbReference type="SAM" id="Phobius"/>
    </source>
</evidence>
<protein>
    <recommendedName>
        <fullName evidence="3">Transporter</fullName>
    </recommendedName>
</protein>
<accession>A0AB39HCF1</accession>
<feature type="transmembrane region" description="Helical" evidence="1">
    <location>
        <begin position="129"/>
        <end position="148"/>
    </location>
</feature>
<organism evidence="2">
    <name type="scientific">Vibrio sp. HB236076</name>
    <dbReference type="NCBI Taxonomy" id="3232307"/>
    <lineage>
        <taxon>Bacteria</taxon>
        <taxon>Pseudomonadati</taxon>
        <taxon>Pseudomonadota</taxon>
        <taxon>Gammaproteobacteria</taxon>
        <taxon>Vibrionales</taxon>
        <taxon>Vibrionaceae</taxon>
        <taxon>Vibrio</taxon>
    </lineage>
</organism>
<evidence type="ECO:0008006" key="3">
    <source>
        <dbReference type="Google" id="ProtNLM"/>
    </source>
</evidence>
<sequence>MIDKSATTKGFNLTRLASLSVYPCTLLIMYFSWPIISQLKMAHLQPIASTVATFAGILFGFAMGSITLLTSSSHALVENTKKTGYLKTLTSKLHSTMGWLLAVCVVFLITMFIPDSLTLNIGEGDSQQTYLYACLFAQFGVGILIIAFKEFYVTWREFKKFSNNL</sequence>
<keyword evidence="1" id="KW-0812">Transmembrane</keyword>
<evidence type="ECO:0000313" key="2">
    <source>
        <dbReference type="EMBL" id="XDK25669.1"/>
    </source>
</evidence>
<dbReference type="KEGG" id="vih:AB0763_03200"/>
<feature type="transmembrane region" description="Helical" evidence="1">
    <location>
        <begin position="98"/>
        <end position="117"/>
    </location>
</feature>
<keyword evidence="1" id="KW-1133">Transmembrane helix</keyword>
<gene>
    <name evidence="2" type="ORF">AB0763_03200</name>
</gene>
<feature type="transmembrane region" description="Helical" evidence="1">
    <location>
        <begin position="12"/>
        <end position="33"/>
    </location>
</feature>
<dbReference type="RefSeq" id="WP_193283561.1">
    <property type="nucleotide sequence ID" value="NZ_CP162601.1"/>
</dbReference>
<dbReference type="AlphaFoldDB" id="A0AB39HCF1"/>
<proteinExistence type="predicted"/>
<dbReference type="EMBL" id="CP162601">
    <property type="protein sequence ID" value="XDK25669.1"/>
    <property type="molecule type" value="Genomic_DNA"/>
</dbReference>
<reference evidence="2" key="1">
    <citation type="submission" date="2024-07" db="EMBL/GenBank/DDBJ databases">
        <title>Genome Analysis of a Potential Novel Vibrio Species Secreting pH- and Thermo-stable Alginate Lyase and its Application in Producing Alginate Oligosaccharides.</title>
        <authorList>
            <person name="Huang H."/>
            <person name="Bao K."/>
        </authorList>
    </citation>
    <scope>NUCLEOTIDE SEQUENCE</scope>
    <source>
        <strain evidence="2">HB236076</strain>
    </source>
</reference>
<keyword evidence="1" id="KW-0472">Membrane</keyword>
<feature type="transmembrane region" description="Helical" evidence="1">
    <location>
        <begin position="53"/>
        <end position="77"/>
    </location>
</feature>
<name>A0AB39HCF1_9VIBR</name>